<keyword evidence="1" id="KW-0732">Signal</keyword>
<dbReference type="PANTHER" id="PTHR33868:SF2">
    <property type="entry name" value="EXPRESSED PROTEIN"/>
    <property type="match status" value="1"/>
</dbReference>
<protein>
    <submittedName>
        <fullName evidence="2">Uncharacterized protein</fullName>
    </submittedName>
</protein>
<reference evidence="2 3" key="1">
    <citation type="submission" date="2020-08" db="EMBL/GenBank/DDBJ databases">
        <title>Plant Genome Project.</title>
        <authorList>
            <person name="Zhang R.-G."/>
        </authorList>
    </citation>
    <scope>NUCLEOTIDE SEQUENCE [LARGE SCALE GENOMIC DNA]</scope>
    <source>
        <tissue evidence="2">Rhizome</tissue>
    </source>
</reference>
<evidence type="ECO:0000313" key="2">
    <source>
        <dbReference type="EMBL" id="KAG6488068.1"/>
    </source>
</evidence>
<gene>
    <name evidence="2" type="ORF">ZIOFF_056826</name>
</gene>
<accession>A0A8J5FP69</accession>
<dbReference type="Proteomes" id="UP000734854">
    <property type="component" value="Unassembled WGS sequence"/>
</dbReference>
<sequence>MLFSNLFFFLVLITNFPHQHLKQKPDMEFVYKEEEFLSMKPDEQLSSRRIHKALELGSPWVAINKSEPWWRITDKDDLALLVAQKSLHHIENCDLPKPTQVVLVDNDNVDGNGVLKPSLGRMARTGMCGANDDLHDPSSPWRLDNKDISPHQRCHEQHGSRKLHRQGLLQLFNQSNSIVFVMSCSVDRDCAENRRPESNQTTEKNDTTRARLLEALHRSQTRARRAEMSARKAYNEKEHAVKLLFRQASQLFAYKAVATYVAARELFSAAQAIGALHTSSAAVATYVAARELFSAAQAIGAPDICWNTNNLLLEILKGLS</sequence>
<proteinExistence type="predicted"/>
<feature type="chain" id="PRO_5035200493" evidence="1">
    <location>
        <begin position="23"/>
        <end position="320"/>
    </location>
</feature>
<evidence type="ECO:0000313" key="3">
    <source>
        <dbReference type="Proteomes" id="UP000734854"/>
    </source>
</evidence>
<organism evidence="2 3">
    <name type="scientific">Zingiber officinale</name>
    <name type="common">Ginger</name>
    <name type="synonym">Amomum zingiber</name>
    <dbReference type="NCBI Taxonomy" id="94328"/>
    <lineage>
        <taxon>Eukaryota</taxon>
        <taxon>Viridiplantae</taxon>
        <taxon>Streptophyta</taxon>
        <taxon>Embryophyta</taxon>
        <taxon>Tracheophyta</taxon>
        <taxon>Spermatophyta</taxon>
        <taxon>Magnoliopsida</taxon>
        <taxon>Liliopsida</taxon>
        <taxon>Zingiberales</taxon>
        <taxon>Zingiberaceae</taxon>
        <taxon>Zingiber</taxon>
    </lineage>
</organism>
<evidence type="ECO:0000256" key="1">
    <source>
        <dbReference type="SAM" id="SignalP"/>
    </source>
</evidence>
<dbReference type="AlphaFoldDB" id="A0A8J5FP69"/>
<keyword evidence="3" id="KW-1185">Reference proteome</keyword>
<dbReference type="PANTHER" id="PTHR33868">
    <property type="entry name" value="EXPRESSED PROTEIN"/>
    <property type="match status" value="1"/>
</dbReference>
<comment type="caution">
    <text evidence="2">The sequence shown here is derived from an EMBL/GenBank/DDBJ whole genome shotgun (WGS) entry which is preliminary data.</text>
</comment>
<feature type="signal peptide" evidence="1">
    <location>
        <begin position="1"/>
        <end position="22"/>
    </location>
</feature>
<dbReference type="EMBL" id="JACMSC010000015">
    <property type="protein sequence ID" value="KAG6488068.1"/>
    <property type="molecule type" value="Genomic_DNA"/>
</dbReference>
<name>A0A8J5FP69_ZINOF</name>